<dbReference type="Proteomes" id="UP001500968">
    <property type="component" value="Unassembled WGS sequence"/>
</dbReference>
<protein>
    <submittedName>
        <fullName evidence="7">Patatin-like phospholipase family protein</fullName>
    </submittedName>
</protein>
<evidence type="ECO:0000256" key="3">
    <source>
        <dbReference type="ARBA" id="ARBA00023098"/>
    </source>
</evidence>
<feature type="domain" description="PNPLA" evidence="6">
    <location>
        <begin position="32"/>
        <end position="222"/>
    </location>
</feature>
<proteinExistence type="predicted"/>
<keyword evidence="3 4" id="KW-0443">Lipid metabolism</keyword>
<keyword evidence="8" id="KW-1185">Reference proteome</keyword>
<feature type="active site" description="Proton acceptor" evidence="4">
    <location>
        <position position="209"/>
    </location>
</feature>
<keyword evidence="5" id="KW-0732">Signal</keyword>
<reference evidence="8" key="1">
    <citation type="journal article" date="2019" name="Int. J. Syst. Evol. Microbiol.">
        <title>The Global Catalogue of Microorganisms (GCM) 10K type strain sequencing project: providing services to taxonomists for standard genome sequencing and annotation.</title>
        <authorList>
            <consortium name="The Broad Institute Genomics Platform"/>
            <consortium name="The Broad Institute Genome Sequencing Center for Infectious Disease"/>
            <person name="Wu L."/>
            <person name="Ma J."/>
        </authorList>
    </citation>
    <scope>NUCLEOTIDE SEQUENCE [LARGE SCALE GENOMIC DNA]</scope>
    <source>
        <strain evidence="8">JCM 17064</strain>
    </source>
</reference>
<feature type="short sequence motif" description="GXGXXG" evidence="4">
    <location>
        <begin position="36"/>
        <end position="41"/>
    </location>
</feature>
<evidence type="ECO:0000256" key="4">
    <source>
        <dbReference type="PROSITE-ProRule" id="PRU01161"/>
    </source>
</evidence>
<dbReference type="PROSITE" id="PS51635">
    <property type="entry name" value="PNPLA"/>
    <property type="match status" value="1"/>
</dbReference>
<keyword evidence="1 4" id="KW-0378">Hydrolase</keyword>
<evidence type="ECO:0000256" key="2">
    <source>
        <dbReference type="ARBA" id="ARBA00022963"/>
    </source>
</evidence>
<dbReference type="PANTHER" id="PTHR14226:SF76">
    <property type="entry name" value="NTE FAMILY PROTEIN RSSA"/>
    <property type="match status" value="1"/>
</dbReference>
<dbReference type="Pfam" id="PF19143">
    <property type="entry name" value="Omp85_2"/>
    <property type="match status" value="1"/>
</dbReference>
<evidence type="ECO:0000256" key="5">
    <source>
        <dbReference type="SAM" id="SignalP"/>
    </source>
</evidence>
<dbReference type="CDD" id="cd07205">
    <property type="entry name" value="Pat_PNPLA6_PNPLA7_NTE1_like"/>
    <property type="match status" value="1"/>
</dbReference>
<gene>
    <name evidence="7" type="ORF">GCM10022386_19990</name>
</gene>
<sequence length="737" mass="83362">MKKITLLLLGLFFLQVSVAQDSTQTKRPKIGLVLSGGGAKGFAHIGVLKVLEEAGVKIDYIGGTSMGAVVGGLYASGYSATQIDSIFYNTDFDELLQDYIPRSSKSFYEKRNDEMYALTLPFHKFKIGIPIALSKGMYNYNLLSKLTHKVRHIREFDKLPIPFLCVATDIETGEGILLKEGYLAQALLASSAFPSLFSPVEIDGRVLIDGGVVNNYPAEEVRKMGADIIIGVDVQDDLKNRDALKDATRILVQITNLDMIKSMNEKKKITDIYIKPDISNYGVISFNEGKAIIQKGEIAAMLEIDKIKKLVNPAEKYVLNQHPVKSDSLFIKSISLNRLENYTRAYILGKLRFKNGKKISYEDLKTGVNNINATQNFSRISYTIEPYQGADELKLNLTENHTKTFLKFGLHYDGLYKSALLTNITQKKSLFKNDVVSLDLGLGDNIRYNLDYYIDNGFYWSFGLKSRYNKFNRNVSTDFRDGAILGQLGLNSINIDFSDFTNQAYMQTVFMQKFLIGGGVELKNIKIKSDNLGTVNPVFENSLYTSIFGYMKFDSFDNKLFPKKGWFLSGDIQSFLYSSDYTREFNRFSIAKGEIGFVKSFHKKVTLKVQSELGFTIGNDSVHFFDFVLGGYGFNTINNFKHFYGYDFLSLSADSYIKSCFTVDYEFYKKNHFNFAANYANISDDLFRTGNWLSKPTYNGYAVGYALESVIGPVEVKYTWSPELNRGFTFISVGFWF</sequence>
<dbReference type="PANTHER" id="PTHR14226">
    <property type="entry name" value="NEUROPATHY TARGET ESTERASE/SWISS CHEESE D.MELANOGASTER"/>
    <property type="match status" value="1"/>
</dbReference>
<evidence type="ECO:0000313" key="7">
    <source>
        <dbReference type="EMBL" id="GAA4034939.1"/>
    </source>
</evidence>
<feature type="signal peptide" evidence="5">
    <location>
        <begin position="1"/>
        <end position="19"/>
    </location>
</feature>
<dbReference type="SUPFAM" id="SSF52151">
    <property type="entry name" value="FabD/lysophospholipase-like"/>
    <property type="match status" value="1"/>
</dbReference>
<accession>A0ABP7U380</accession>
<feature type="active site" description="Nucleophile" evidence="4">
    <location>
        <position position="65"/>
    </location>
</feature>
<evidence type="ECO:0000259" key="6">
    <source>
        <dbReference type="PROSITE" id="PS51635"/>
    </source>
</evidence>
<dbReference type="RefSeq" id="WP_324689758.1">
    <property type="nucleotide sequence ID" value="NZ_BAABCR010000015.1"/>
</dbReference>
<dbReference type="Gene3D" id="3.40.1090.10">
    <property type="entry name" value="Cytosolic phospholipase A2 catalytic domain"/>
    <property type="match status" value="2"/>
</dbReference>
<comment type="caution">
    <text evidence="7">The sequence shown here is derived from an EMBL/GenBank/DDBJ whole genome shotgun (WGS) entry which is preliminary data.</text>
</comment>
<dbReference type="InterPro" id="IPR016035">
    <property type="entry name" value="Acyl_Trfase/lysoPLipase"/>
</dbReference>
<dbReference type="InterPro" id="IPR043864">
    <property type="entry name" value="Omp85-like_dom"/>
</dbReference>
<feature type="short sequence motif" description="GXSXG" evidence="4">
    <location>
        <begin position="63"/>
        <end position="67"/>
    </location>
</feature>
<dbReference type="Pfam" id="PF01734">
    <property type="entry name" value="Patatin"/>
    <property type="match status" value="1"/>
</dbReference>
<keyword evidence="2 4" id="KW-0442">Lipid degradation</keyword>
<dbReference type="InterPro" id="IPR050301">
    <property type="entry name" value="NTE"/>
</dbReference>
<organism evidence="7 8">
    <name type="scientific">Flavobacterium cheonhonense</name>
    <dbReference type="NCBI Taxonomy" id="706185"/>
    <lineage>
        <taxon>Bacteria</taxon>
        <taxon>Pseudomonadati</taxon>
        <taxon>Bacteroidota</taxon>
        <taxon>Flavobacteriia</taxon>
        <taxon>Flavobacteriales</taxon>
        <taxon>Flavobacteriaceae</taxon>
        <taxon>Flavobacterium</taxon>
    </lineage>
</organism>
<evidence type="ECO:0000256" key="1">
    <source>
        <dbReference type="ARBA" id="ARBA00022801"/>
    </source>
</evidence>
<dbReference type="EMBL" id="BAABCR010000015">
    <property type="protein sequence ID" value="GAA4034939.1"/>
    <property type="molecule type" value="Genomic_DNA"/>
</dbReference>
<feature type="short sequence motif" description="DGA/G" evidence="4">
    <location>
        <begin position="209"/>
        <end position="211"/>
    </location>
</feature>
<name>A0ABP7U380_9FLAO</name>
<evidence type="ECO:0000313" key="8">
    <source>
        <dbReference type="Proteomes" id="UP001500968"/>
    </source>
</evidence>
<feature type="chain" id="PRO_5046886686" evidence="5">
    <location>
        <begin position="20"/>
        <end position="737"/>
    </location>
</feature>
<dbReference type="InterPro" id="IPR002641">
    <property type="entry name" value="PNPLA_dom"/>
</dbReference>